<evidence type="ECO:0000256" key="1">
    <source>
        <dbReference type="ARBA" id="ARBA00022574"/>
    </source>
</evidence>
<dbReference type="RefSeq" id="XP_002786475.1">
    <property type="nucleotide sequence ID" value="XM_002786429.1"/>
</dbReference>
<dbReference type="Pfam" id="PF23414">
    <property type="entry name" value="Beta-prop_EML_2"/>
    <property type="match status" value="1"/>
</dbReference>
<feature type="repeat" description="WD" evidence="3">
    <location>
        <begin position="596"/>
        <end position="637"/>
    </location>
</feature>
<evidence type="ECO:0000313" key="6">
    <source>
        <dbReference type="EMBL" id="EER18271.1"/>
    </source>
</evidence>
<keyword evidence="2" id="KW-0677">Repeat</keyword>
<evidence type="ECO:0000259" key="5">
    <source>
        <dbReference type="Pfam" id="PF23414"/>
    </source>
</evidence>
<dbReference type="PANTHER" id="PTHR13720:SF33">
    <property type="entry name" value="HELP DOMAIN-CONTAINING PROTEIN"/>
    <property type="match status" value="1"/>
</dbReference>
<dbReference type="InParanoid" id="C5KAU5"/>
<dbReference type="InterPro" id="IPR055442">
    <property type="entry name" value="Beta-prop_EML-like_2nd"/>
</dbReference>
<feature type="domain" description="EML-like second beta-propeller" evidence="5">
    <location>
        <begin position="594"/>
        <end position="745"/>
    </location>
</feature>
<dbReference type="PANTHER" id="PTHR13720">
    <property type="entry name" value="WD-40 REPEAT PROTEIN"/>
    <property type="match status" value="1"/>
</dbReference>
<dbReference type="SUPFAM" id="SSF50969">
    <property type="entry name" value="YVTN repeat-like/Quinoprotein amine dehydrogenase"/>
    <property type="match status" value="1"/>
</dbReference>
<dbReference type="OMA" id="FTYNDSH"/>
<feature type="region of interest" description="Disordered" evidence="4">
    <location>
        <begin position="1"/>
        <end position="48"/>
    </location>
</feature>
<dbReference type="SUPFAM" id="SSF50998">
    <property type="entry name" value="Quinoprotein alcohol dehydrogenase-like"/>
    <property type="match status" value="1"/>
</dbReference>
<dbReference type="Gene3D" id="2.130.10.10">
    <property type="entry name" value="YVTN repeat-like/Quinoprotein amine dehydrogenase"/>
    <property type="match status" value="2"/>
</dbReference>
<evidence type="ECO:0000256" key="4">
    <source>
        <dbReference type="SAM" id="MobiDB-lite"/>
    </source>
</evidence>
<protein>
    <submittedName>
        <fullName evidence="6">Wd-repeat protein, putative</fullName>
    </submittedName>
</protein>
<accession>C5KAU5</accession>
<evidence type="ECO:0000256" key="2">
    <source>
        <dbReference type="ARBA" id="ARBA00022737"/>
    </source>
</evidence>
<keyword evidence="1 3" id="KW-0853">WD repeat</keyword>
<sequence>MSLPFDTPFSRRSRTHGKQHVAVPKFPPKPPVQSTEPGWTPELSKQGPDGAMRVVFGRSYGLVFPPTDWRPDPKQAQVPDWELEKEVVYGYNGDVRGSLRIIEEGRVAMYPLGSMVVMHSLEDSSQQYFEGHSADVLCLDYCQEAELAASGQQDPKGIEGPFVCLWRPDKPSVTVAQLHYHQRSVSAVAFMHGGSMLVSIGTDDANMVAVWGHFPHRPPGRGSDGQLLKPPIMTKPLFTMSSGRSPTYSLTSSGGPLLLSVGERHYRCWKLDRDTGELTYKRGTFGQSPTSKQPQCVGFSGEAAFLCGCNGYLYLLQNGVATQAVSLGAHKIGCAAGLPDGNVLAATYGGEIAMVGGLANGKLKVMWKHHIKDLVGRGQAGDVHRLVGLPGPTGGARFNSVAVCPGRRVTALLGTASHSLLHFDVSGKSVIAVVQVAHGGEMWGLAHHPTSTLCATGGTGGDVRFWNTYEKKPLVGKVISCAEAVFALAFNLRGDLLAIGQAAGFLTVLHFPSLAQVNSARERICDIRFSDNGNWLAAACWDQTVYLLRVQYGVTLRVDVNDEVTILLGRFAVIVSCIRGVISAVKGITVALHAALKGNSSSPLNVMFTRDGTTVMSNSKDTQILFWRTKDGARMPSTSMFRDARWQENWSCVLGWPVIGVWADPEYDQTDVNAVHQSSGDNTSLLALGDDNGKVKLLRFPSPYLNARAAVYGGHASHVTNVRFSSTNTLVSIGGGGHCIIQWRLVPKGRSSSQVAGVARCAWLDLDTNVDVEDPLGVGEIKRAATPKGTCDGRAYNDAMRQHRSNSSSIRNMLSWD</sequence>
<dbReference type="Pfam" id="PF00400">
    <property type="entry name" value="WD40"/>
    <property type="match status" value="2"/>
</dbReference>
<dbReference type="Proteomes" id="UP000007800">
    <property type="component" value="Unassembled WGS sequence"/>
</dbReference>
<dbReference type="OrthoDB" id="435763at2759"/>
<name>C5KAU5_PERM5</name>
<dbReference type="AlphaFoldDB" id="C5KAU5"/>
<dbReference type="GeneID" id="9048925"/>
<organism evidence="7">
    <name type="scientific">Perkinsus marinus (strain ATCC 50983 / TXsc)</name>
    <dbReference type="NCBI Taxonomy" id="423536"/>
    <lineage>
        <taxon>Eukaryota</taxon>
        <taxon>Sar</taxon>
        <taxon>Alveolata</taxon>
        <taxon>Perkinsozoa</taxon>
        <taxon>Perkinsea</taxon>
        <taxon>Perkinsida</taxon>
        <taxon>Perkinsidae</taxon>
        <taxon>Perkinsus</taxon>
    </lineage>
</organism>
<evidence type="ECO:0000313" key="7">
    <source>
        <dbReference type="Proteomes" id="UP000007800"/>
    </source>
</evidence>
<dbReference type="SMART" id="SM00320">
    <property type="entry name" value="WD40"/>
    <property type="match status" value="7"/>
</dbReference>
<gene>
    <name evidence="6" type="ORF">Pmar_PMAR005176</name>
</gene>
<dbReference type="InterPro" id="IPR011047">
    <property type="entry name" value="Quinoprotein_ADH-like_sf"/>
</dbReference>
<dbReference type="InterPro" id="IPR001680">
    <property type="entry name" value="WD40_rpt"/>
</dbReference>
<dbReference type="InterPro" id="IPR015943">
    <property type="entry name" value="WD40/YVTN_repeat-like_dom_sf"/>
</dbReference>
<evidence type="ECO:0000256" key="3">
    <source>
        <dbReference type="PROSITE-ProRule" id="PRU00221"/>
    </source>
</evidence>
<dbReference type="EMBL" id="GG671811">
    <property type="protein sequence ID" value="EER18271.1"/>
    <property type="molecule type" value="Genomic_DNA"/>
</dbReference>
<proteinExistence type="predicted"/>
<dbReference type="InterPro" id="IPR050630">
    <property type="entry name" value="WD_repeat_EMAP"/>
</dbReference>
<keyword evidence="7" id="KW-1185">Reference proteome</keyword>
<dbReference type="InterPro" id="IPR011044">
    <property type="entry name" value="Quino_amine_DH_bsu"/>
</dbReference>
<reference evidence="6 7" key="1">
    <citation type="submission" date="2008-07" db="EMBL/GenBank/DDBJ databases">
        <authorList>
            <person name="El-Sayed N."/>
            <person name="Caler E."/>
            <person name="Inman J."/>
            <person name="Amedeo P."/>
            <person name="Hass B."/>
            <person name="Wortman J."/>
        </authorList>
    </citation>
    <scope>NUCLEOTIDE SEQUENCE [LARGE SCALE GENOMIC DNA]</scope>
    <source>
        <strain evidence="7">ATCC 50983 / TXsc</strain>
    </source>
</reference>
<dbReference type="PROSITE" id="PS50082">
    <property type="entry name" value="WD_REPEATS_2"/>
    <property type="match status" value="1"/>
</dbReference>
<dbReference type="GO" id="GO:0008017">
    <property type="term" value="F:microtubule binding"/>
    <property type="evidence" value="ECO:0007669"/>
    <property type="project" value="TreeGrafter"/>
</dbReference>